<sequence length="69" mass="7729">MASKNNLTEYSIPMSIQFPPNRSSLTSPPHSVSNPPLPLPLSQVISASSMTRRSWWRLRWGCQRGYLGG</sequence>
<name>A0AAV9BDZ6_ACOGR</name>
<feature type="region of interest" description="Disordered" evidence="1">
    <location>
        <begin position="13"/>
        <end position="34"/>
    </location>
</feature>
<dbReference type="Proteomes" id="UP001179952">
    <property type="component" value="Unassembled WGS sequence"/>
</dbReference>
<evidence type="ECO:0000313" key="3">
    <source>
        <dbReference type="Proteomes" id="UP001179952"/>
    </source>
</evidence>
<accession>A0AAV9BDZ6</accession>
<gene>
    <name evidence="2" type="ORF">QJS04_geneDACA023124</name>
</gene>
<evidence type="ECO:0000313" key="2">
    <source>
        <dbReference type="EMBL" id="KAK1274621.1"/>
    </source>
</evidence>
<evidence type="ECO:0000256" key="1">
    <source>
        <dbReference type="SAM" id="MobiDB-lite"/>
    </source>
</evidence>
<dbReference type="AlphaFoldDB" id="A0AAV9BDZ6"/>
<dbReference type="EMBL" id="JAUJYN010000004">
    <property type="protein sequence ID" value="KAK1274621.1"/>
    <property type="molecule type" value="Genomic_DNA"/>
</dbReference>
<protein>
    <submittedName>
        <fullName evidence="2">Uncharacterized protein</fullName>
    </submittedName>
</protein>
<organism evidence="2 3">
    <name type="scientific">Acorus gramineus</name>
    <name type="common">Dwarf sweet flag</name>
    <dbReference type="NCBI Taxonomy" id="55184"/>
    <lineage>
        <taxon>Eukaryota</taxon>
        <taxon>Viridiplantae</taxon>
        <taxon>Streptophyta</taxon>
        <taxon>Embryophyta</taxon>
        <taxon>Tracheophyta</taxon>
        <taxon>Spermatophyta</taxon>
        <taxon>Magnoliopsida</taxon>
        <taxon>Liliopsida</taxon>
        <taxon>Acoraceae</taxon>
        <taxon>Acorus</taxon>
    </lineage>
</organism>
<comment type="caution">
    <text evidence="2">The sequence shown here is derived from an EMBL/GenBank/DDBJ whole genome shotgun (WGS) entry which is preliminary data.</text>
</comment>
<reference evidence="2" key="2">
    <citation type="submission" date="2023-06" db="EMBL/GenBank/DDBJ databases">
        <authorList>
            <person name="Ma L."/>
            <person name="Liu K.-W."/>
            <person name="Li Z."/>
            <person name="Hsiao Y.-Y."/>
            <person name="Qi Y."/>
            <person name="Fu T."/>
            <person name="Tang G."/>
            <person name="Zhang D."/>
            <person name="Sun W.-H."/>
            <person name="Liu D.-K."/>
            <person name="Li Y."/>
            <person name="Chen G.-Z."/>
            <person name="Liu X.-D."/>
            <person name="Liao X.-Y."/>
            <person name="Jiang Y.-T."/>
            <person name="Yu X."/>
            <person name="Hao Y."/>
            <person name="Huang J."/>
            <person name="Zhao X.-W."/>
            <person name="Ke S."/>
            <person name="Chen Y.-Y."/>
            <person name="Wu W.-L."/>
            <person name="Hsu J.-L."/>
            <person name="Lin Y.-F."/>
            <person name="Huang M.-D."/>
            <person name="Li C.-Y."/>
            <person name="Huang L."/>
            <person name="Wang Z.-W."/>
            <person name="Zhao X."/>
            <person name="Zhong W.-Y."/>
            <person name="Peng D.-H."/>
            <person name="Ahmad S."/>
            <person name="Lan S."/>
            <person name="Zhang J.-S."/>
            <person name="Tsai W.-C."/>
            <person name="Van De Peer Y."/>
            <person name="Liu Z.-J."/>
        </authorList>
    </citation>
    <scope>NUCLEOTIDE SEQUENCE</scope>
    <source>
        <strain evidence="2">SCP</strain>
        <tissue evidence="2">Leaves</tissue>
    </source>
</reference>
<reference evidence="2" key="1">
    <citation type="journal article" date="2023" name="Nat. Commun.">
        <title>Diploid and tetraploid genomes of Acorus and the evolution of monocots.</title>
        <authorList>
            <person name="Ma L."/>
            <person name="Liu K.W."/>
            <person name="Li Z."/>
            <person name="Hsiao Y.Y."/>
            <person name="Qi Y."/>
            <person name="Fu T."/>
            <person name="Tang G.D."/>
            <person name="Zhang D."/>
            <person name="Sun W.H."/>
            <person name="Liu D.K."/>
            <person name="Li Y."/>
            <person name="Chen G.Z."/>
            <person name="Liu X.D."/>
            <person name="Liao X.Y."/>
            <person name="Jiang Y.T."/>
            <person name="Yu X."/>
            <person name="Hao Y."/>
            <person name="Huang J."/>
            <person name="Zhao X.W."/>
            <person name="Ke S."/>
            <person name="Chen Y.Y."/>
            <person name="Wu W.L."/>
            <person name="Hsu J.L."/>
            <person name="Lin Y.F."/>
            <person name="Huang M.D."/>
            <person name="Li C.Y."/>
            <person name="Huang L."/>
            <person name="Wang Z.W."/>
            <person name="Zhao X."/>
            <person name="Zhong W.Y."/>
            <person name="Peng D.H."/>
            <person name="Ahmad S."/>
            <person name="Lan S."/>
            <person name="Zhang J.S."/>
            <person name="Tsai W.C."/>
            <person name="Van de Peer Y."/>
            <person name="Liu Z.J."/>
        </authorList>
    </citation>
    <scope>NUCLEOTIDE SEQUENCE</scope>
    <source>
        <strain evidence="2">SCP</strain>
    </source>
</reference>
<keyword evidence="3" id="KW-1185">Reference proteome</keyword>
<proteinExistence type="predicted"/>